<dbReference type="PROSITE" id="PS50048">
    <property type="entry name" value="ZN2_CY6_FUNGAL_2"/>
    <property type="match status" value="1"/>
</dbReference>
<organism evidence="2 3">
    <name type="scientific">Paramarasmius palmivorus</name>
    <dbReference type="NCBI Taxonomy" id="297713"/>
    <lineage>
        <taxon>Eukaryota</taxon>
        <taxon>Fungi</taxon>
        <taxon>Dikarya</taxon>
        <taxon>Basidiomycota</taxon>
        <taxon>Agaricomycotina</taxon>
        <taxon>Agaricomycetes</taxon>
        <taxon>Agaricomycetidae</taxon>
        <taxon>Agaricales</taxon>
        <taxon>Marasmiineae</taxon>
        <taxon>Marasmiaceae</taxon>
        <taxon>Paramarasmius</taxon>
    </lineage>
</organism>
<feature type="domain" description="Zn(2)-C6 fungal-type" evidence="1">
    <location>
        <begin position="16"/>
        <end position="47"/>
    </location>
</feature>
<dbReference type="SUPFAM" id="SSF48371">
    <property type="entry name" value="ARM repeat"/>
    <property type="match status" value="1"/>
</dbReference>
<dbReference type="EMBL" id="JAYKXP010000036">
    <property type="protein sequence ID" value="KAK7040796.1"/>
    <property type="molecule type" value="Genomic_DNA"/>
</dbReference>
<dbReference type="PANTHER" id="PTHR13500:SF0">
    <property type="entry name" value="NUCLEOLAR PRE-RIBOSOMAL-ASSOCIATED PROTEIN 1"/>
    <property type="match status" value="1"/>
</dbReference>
<dbReference type="Gene3D" id="4.10.240.10">
    <property type="entry name" value="Zn(2)-C6 fungal-type DNA-binding domain"/>
    <property type="match status" value="1"/>
</dbReference>
<comment type="caution">
    <text evidence="2">The sequence shown here is derived from an EMBL/GenBank/DDBJ whole genome shotgun (WGS) entry which is preliminary data.</text>
</comment>
<dbReference type="GO" id="GO:0000466">
    <property type="term" value="P:maturation of 5.8S rRNA from tricistronic rRNA transcript (SSU-rRNA, 5.8S rRNA, LSU-rRNA)"/>
    <property type="evidence" value="ECO:0007669"/>
    <property type="project" value="TreeGrafter"/>
</dbReference>
<dbReference type="InterPro" id="IPR059018">
    <property type="entry name" value="HEAT_URB1"/>
</dbReference>
<reference evidence="2 3" key="1">
    <citation type="submission" date="2024-01" db="EMBL/GenBank/DDBJ databases">
        <title>A draft genome for a cacao thread blight-causing isolate of Paramarasmius palmivorus.</title>
        <authorList>
            <person name="Baruah I.K."/>
            <person name="Bukari Y."/>
            <person name="Amoako-Attah I."/>
            <person name="Meinhardt L.W."/>
            <person name="Bailey B.A."/>
            <person name="Cohen S.P."/>
        </authorList>
    </citation>
    <scope>NUCLEOTIDE SEQUENCE [LARGE SCALE GENOMIC DNA]</scope>
    <source>
        <strain evidence="2 3">GH-12</strain>
    </source>
</reference>
<keyword evidence="3" id="KW-1185">Reference proteome</keyword>
<dbReference type="InterPro" id="IPR032436">
    <property type="entry name" value="URB1_C"/>
</dbReference>
<dbReference type="InterPro" id="IPR001138">
    <property type="entry name" value="Zn2Cys6_DnaBD"/>
</dbReference>
<protein>
    <recommendedName>
        <fullName evidence="1">Zn(2)-C6 fungal-type domain-containing protein</fullName>
    </recommendedName>
</protein>
<dbReference type="SUPFAM" id="SSF57701">
    <property type="entry name" value="Zn2/Cys6 DNA-binding domain"/>
    <property type="match status" value="1"/>
</dbReference>
<dbReference type="InterPro" id="IPR039844">
    <property type="entry name" value="URB1"/>
</dbReference>
<dbReference type="PROSITE" id="PS00463">
    <property type="entry name" value="ZN2_CY6_FUNGAL_1"/>
    <property type="match status" value="1"/>
</dbReference>
<dbReference type="GO" id="GO:0005730">
    <property type="term" value="C:nucleolus"/>
    <property type="evidence" value="ECO:0007669"/>
    <property type="project" value="TreeGrafter"/>
</dbReference>
<evidence type="ECO:0000259" key="1">
    <source>
        <dbReference type="PROSITE" id="PS50048"/>
    </source>
</evidence>
<dbReference type="CDD" id="cd00067">
    <property type="entry name" value="GAL4"/>
    <property type="match status" value="1"/>
</dbReference>
<dbReference type="SMART" id="SM00066">
    <property type="entry name" value="GAL4"/>
    <property type="match status" value="1"/>
</dbReference>
<evidence type="ECO:0000313" key="2">
    <source>
        <dbReference type="EMBL" id="KAK7040796.1"/>
    </source>
</evidence>
<dbReference type="InterPro" id="IPR021714">
    <property type="entry name" value="URB1_N"/>
</dbReference>
<dbReference type="GO" id="GO:0008270">
    <property type="term" value="F:zinc ion binding"/>
    <property type="evidence" value="ECO:0007669"/>
    <property type="project" value="InterPro"/>
</dbReference>
<dbReference type="Pfam" id="PF11707">
    <property type="entry name" value="Npa1"/>
    <property type="match status" value="1"/>
</dbReference>
<name>A0AAW0CS58_9AGAR</name>
<dbReference type="Pfam" id="PF16201">
    <property type="entry name" value="NopRA1"/>
    <property type="match status" value="1"/>
</dbReference>
<dbReference type="Pfam" id="PF26140">
    <property type="entry name" value="HEAT_URB1"/>
    <property type="match status" value="1"/>
</dbReference>
<dbReference type="PANTHER" id="PTHR13500">
    <property type="entry name" value="NUCLEOLAR PRERIBOSOMAL-ASSOCIATED PROTEIN 1"/>
    <property type="match status" value="1"/>
</dbReference>
<sequence>MTSTTSSRMQLGRGAACIRCRVRKTKCDGKRPICGPCQAAHSNQCGYTDEAPWTTHALEEQISVMENRIGDLQNEASPSITLHHPYAPQASADPPPPLDIRALPQDLRRSLINALLSRAPNFHFFLEVSRFASSESYAPSPALRSATYLMGAYLNLDINVAAQAKHLLKQALHDVTHGLSVDHPQRILHLVQGEVLLAQYFFLNGRLIEGKYRISTAISLVLGARFHKIRAAEHSPPPGRSGLRNLPPPTDALEELEQVNALWTVLILNHCWNAADGATPDISYDRPESRIDAPWPLDISHQSQFPTDLTSSHTIQEFLQNAPDNGRSLFALHAKAAILFEQASLLFRGYTPNMTLHDGSRFQASFVHLDNLIQSFVRTLPPLRGSQQGPITSRKLLLIHVLARVALIQLHSPLTGGETSSHALSLVTAEEVVACLREVKLHDFPFIDPFMGVLCVTTAKVFVEEISIIRTSGSNSSPWRRAYKDLKAQVEAIMAVMAIFAPRSPLFGLTRSLEMTREPPRKRTKVDATTPTKFANVDDLQEALNTSQNADSLSKALSTLRNQLTVKPNEGPISPSDPRLLFAQQWIGRAPGANDLFSIWQNIENRQNSSLNAHSHTLLTLVLSVLACLLNLFSSHYTYHSYGLPIIKTLLSPQYNRKTNAYLAGSHNDLILSTLKLLNGMSDFASGKERRQLLDGLGWDTKTLQRLLNMRRKGKNEQVDPLGRPDIRTLTLLLIMSFLGPTSPSSLKIAFFEQQTEKFLSIFKGLVLDPYVVIRQVLSLCWEGVWGDVKLPKKVKVGVFGEVTMSHLLKLYDRTADESSNENDPQITADLVHHFLLALCTRPGQGVCFRDRGWYPPLDGESAESESSQNGAGGRSRVYNKILSNVLKNLKANEDLRQQELALRIMGSCPELVAGYWPSVNLTLEPRLSSRWIANIALFGRIISLSVAEETFLLSSGGHYNPTPPPLATIMDNILPTSVNTKSYFSKGLQSSAANDPSVPAPSNLGLVQLCTAQAICQCLTKYTQVRDAMLRVADALEEDSVDYSFNLDENSHRGQWRKRLIDLDREVRRKVPDFQVVVSFVGRVDALEQSVSQTSSTPGAKVDLLSEVAHRLLWLYQRCLPEVSGEARFDVGKLLATVDASLISDSSDEEASTSHDLKAVKQIHVLRLLKESEQFRASWIGKAGSSKHSNLYILLKAIALFRAHRFANTSTTHAMVCVLTGLLDQILGGSILFQQSSHVNLADSEVSVWISCLPQSFRISSTCPDGAVLSDEIESVTVFLDECIHRCIKTPYRYIDDLKSLVEEIRNQEANDNGGTTPNEESGGLPSPLLMTLIEQLKMKVERNLLTPSDVLSLALFFRKLLHRLSTLMNDDFGLKLLRGMADRVDTALQSGFATYPLISKAIRRQIRLIQRSLRYNPEDRTPSQDASAEEVQQFLGDVEKVATPSTRLVRMATAYELVDWVRLVEHPLQVEDVIRVTKVVSKLHPEALSELAWAIDMREGLLWQGMDVVNDMLDQNYLPSFELLLLHSTEKELSNPDCLAVLASSAFGSTPSAATVVRAIRAICHALPGLADGILNLLLLLQTILRTLSSKVSPDACSQIKRYVFVENSKMKEIFLFNSNTVSALVYEVLAGIVNAGLPHKDEGDRKLVSHISSYWIDSFKSLAVSSNAQLFARIWIQYGSLDEICSLLDYLLVSDPSHVVLDGILEALKVSESLPGFEDQIHQHLQSLLKLRVFFPTSDRLEDLIERSLCARLPLFYRGYSAEEQESTLESVVRRAELRWNRHSLPPPPEIDMHAYLERKSCSRSTVDIICHSIYFHSPSHYEADIRGWLSSNAHHSPCDFALVAHAYLDCHYSRDSHSMPDDEAQLWSKHLAYLIQGANHARENQQTRTAFSRSLSVLLRSRSTVFHDSFIKEIQKTPVSALCLELLQITGLTDPQRVALVDHGLQWVVRILTENEEMDPVHVRIIEELTQVMADTKAVKAHLAEPVLTAVVQNRLLNKTSLNLAAAILQKVQFKPLIVNRNLQGIVQSPILHKAFSGLLRDAMTDVISELFHMHPSNTCQPSHLEPLVSQYRGTLSPADRKLLRIFHLFEEEKDVSVVALLSKWSSSGSVDVGTNTPYSGLDALRSLDSIMVYKTYSKYPQWRRYSPDEDKECPEQGKVDAFYDPLFVIPLVGHVFLECPPKSAVDWVEVFRTNIVSLLIRALSAKDADLREIAKTNIALIWKRLETADMLEKPHVVHILSLLRDALAAVPSSTPGVTPRLPSYTTLLLAHALRGVFYPSNFTYPLTAKFLLQRPQLDITDVPLLYSMLYSSTDENGQWKKDRAWMLRFLTDGMQGRDDWRVFRRRHTWDLVASLFESEQRDRAMRRGVLELLANLTCIPDAAMSLLLKSGLLSWIEIQVSNKDAIKREHELECLAWIKVIENILVVADKQKMETITQGEWRTCMGRCLMAILDTIAASALAQTESAFVTLHICTRVVLRLSLLDAESMTGLKTSTTCLYEVISKGVDFLRRWEGSISIDSDGGNSMEDTVAASPHSASQLFDVPDVSREFAPSKRGQWVGCVENLWRACMVLNPTQADSARTWDALSCRLLVCRAYGGSRVQKDGVSEWVRTEVIRNLASNRI</sequence>
<dbReference type="GO" id="GO:0000981">
    <property type="term" value="F:DNA-binding transcription factor activity, RNA polymerase II-specific"/>
    <property type="evidence" value="ECO:0007669"/>
    <property type="project" value="InterPro"/>
</dbReference>
<dbReference type="Pfam" id="PF00172">
    <property type="entry name" value="Zn_clus"/>
    <property type="match status" value="1"/>
</dbReference>
<dbReference type="Proteomes" id="UP001383192">
    <property type="component" value="Unassembled WGS sequence"/>
</dbReference>
<gene>
    <name evidence="2" type="ORF">VNI00_009702</name>
</gene>
<accession>A0AAW0CS58</accession>
<dbReference type="InterPro" id="IPR016024">
    <property type="entry name" value="ARM-type_fold"/>
</dbReference>
<proteinExistence type="predicted"/>
<dbReference type="GO" id="GO:0000463">
    <property type="term" value="P:maturation of LSU-rRNA from tricistronic rRNA transcript (SSU-rRNA, 5.8S rRNA, LSU-rRNA)"/>
    <property type="evidence" value="ECO:0007669"/>
    <property type="project" value="TreeGrafter"/>
</dbReference>
<dbReference type="InterPro" id="IPR036864">
    <property type="entry name" value="Zn2-C6_fun-type_DNA-bd_sf"/>
</dbReference>
<evidence type="ECO:0000313" key="3">
    <source>
        <dbReference type="Proteomes" id="UP001383192"/>
    </source>
</evidence>
<dbReference type="CDD" id="cd12148">
    <property type="entry name" value="fungal_TF_MHR"/>
    <property type="match status" value="1"/>
</dbReference>